<dbReference type="KEGG" id="ipo:Ilyop_2774"/>
<name>E3HD53_ILYPC</name>
<dbReference type="RefSeq" id="WP_013389181.1">
    <property type="nucleotide sequence ID" value="NC_014633.1"/>
</dbReference>
<dbReference type="SMART" id="SM00450">
    <property type="entry name" value="RHOD"/>
    <property type="match status" value="1"/>
</dbReference>
<keyword evidence="3" id="KW-1185">Reference proteome</keyword>
<dbReference type="PROSITE" id="PS50206">
    <property type="entry name" value="RHODANESE_3"/>
    <property type="match status" value="1"/>
</dbReference>
<evidence type="ECO:0000259" key="1">
    <source>
        <dbReference type="PROSITE" id="PS50206"/>
    </source>
</evidence>
<dbReference type="Gene3D" id="3.40.250.10">
    <property type="entry name" value="Rhodanese-like domain"/>
    <property type="match status" value="1"/>
</dbReference>
<dbReference type="SUPFAM" id="SSF52821">
    <property type="entry name" value="Rhodanese/Cell cycle control phosphatase"/>
    <property type="match status" value="1"/>
</dbReference>
<dbReference type="Proteomes" id="UP000006875">
    <property type="component" value="Plasmid pILYOP01"/>
</dbReference>
<dbReference type="CDD" id="cd00158">
    <property type="entry name" value="RHOD"/>
    <property type="match status" value="1"/>
</dbReference>
<evidence type="ECO:0000313" key="2">
    <source>
        <dbReference type="EMBL" id="ADO84529.1"/>
    </source>
</evidence>
<dbReference type="InterPro" id="IPR036873">
    <property type="entry name" value="Rhodanese-like_dom_sf"/>
</dbReference>
<protein>
    <submittedName>
        <fullName evidence="2">Rhodanese domain protein</fullName>
    </submittedName>
</protein>
<feature type="domain" description="Rhodanese" evidence="1">
    <location>
        <begin position="27"/>
        <end position="115"/>
    </location>
</feature>
<dbReference type="PANTHER" id="PTHR43031:SF1">
    <property type="entry name" value="PYRIDINE NUCLEOTIDE-DISULPHIDE OXIDOREDUCTASE"/>
    <property type="match status" value="1"/>
</dbReference>
<evidence type="ECO:0000313" key="3">
    <source>
        <dbReference type="Proteomes" id="UP000006875"/>
    </source>
</evidence>
<organism evidence="2 3">
    <name type="scientific">Ilyobacter polytropus (strain ATCC 51220 / DSM 2926 / LMG 16218 / CuHBu1)</name>
    <dbReference type="NCBI Taxonomy" id="572544"/>
    <lineage>
        <taxon>Bacteria</taxon>
        <taxon>Fusobacteriati</taxon>
        <taxon>Fusobacteriota</taxon>
        <taxon>Fusobacteriia</taxon>
        <taxon>Fusobacteriales</taxon>
        <taxon>Fusobacteriaceae</taxon>
        <taxon>Ilyobacter</taxon>
    </lineage>
</organism>
<dbReference type="InterPro" id="IPR050229">
    <property type="entry name" value="GlpE_sulfurtransferase"/>
</dbReference>
<geneLocation type="plasmid" evidence="2 3">
    <name>pILYOP01</name>
</geneLocation>
<dbReference type="PANTHER" id="PTHR43031">
    <property type="entry name" value="FAD-DEPENDENT OXIDOREDUCTASE"/>
    <property type="match status" value="1"/>
</dbReference>
<sequence length="118" mass="13520">MVLNFFKRKSDGFKIVSVEEAKNLIEMKKDMILIDVRTEKENKFEGNIDGAILIDFLKLNHFKKELEKLDKELPYLVFCAIGGRSKAAAALMTKMGFNEVYDMAGGIKAWQKENNKNI</sequence>
<gene>
    <name evidence="2" type="ordered locus">Ilyop_2774</name>
</gene>
<dbReference type="Pfam" id="PF00581">
    <property type="entry name" value="Rhodanese"/>
    <property type="match status" value="1"/>
</dbReference>
<keyword evidence="2" id="KW-0614">Plasmid</keyword>
<dbReference type="HOGENOM" id="CLU_089574_1_6_0"/>
<reference evidence="2 3" key="1">
    <citation type="journal article" date="2010" name="Stand. Genomic Sci.">
        <title>Complete genome sequence of Ilyobacter polytropus type strain (CuHbu1).</title>
        <authorList>
            <person name="Sikorski J."/>
            <person name="Chertkov O."/>
            <person name="Lapidus A."/>
            <person name="Nolan M."/>
            <person name="Lucas S."/>
            <person name="Del Rio T.G."/>
            <person name="Tice H."/>
            <person name="Cheng J.F."/>
            <person name="Tapia R."/>
            <person name="Han C."/>
            <person name="Goodwin L."/>
            <person name="Pitluck S."/>
            <person name="Liolios K."/>
            <person name="Ivanova N."/>
            <person name="Mavromatis K."/>
            <person name="Mikhailova N."/>
            <person name="Pati A."/>
            <person name="Chen A."/>
            <person name="Palaniappan K."/>
            <person name="Land M."/>
            <person name="Hauser L."/>
            <person name="Chang Y.J."/>
            <person name="Jeffries C.D."/>
            <person name="Brambilla E."/>
            <person name="Yasawong M."/>
            <person name="Rohde M."/>
            <person name="Pukall R."/>
            <person name="Spring S."/>
            <person name="Goker M."/>
            <person name="Woyke T."/>
            <person name="Bristow J."/>
            <person name="Eisen J.A."/>
            <person name="Markowitz V."/>
            <person name="Hugenholtz P."/>
            <person name="Kyrpides N.C."/>
            <person name="Klenk H.P."/>
        </authorList>
    </citation>
    <scope>NUCLEOTIDE SEQUENCE [LARGE SCALE GENOMIC DNA]</scope>
    <source>
        <strain evidence="3">ATCC 51220 / DSM 2926 / LMG 16218 / CuHBu1</strain>
        <plasmid evidence="3">pILYOP01</plasmid>
    </source>
</reference>
<proteinExistence type="predicted"/>
<dbReference type="AlphaFoldDB" id="E3HD53"/>
<accession>E3HD53</accession>
<dbReference type="EMBL" id="CP002282">
    <property type="protein sequence ID" value="ADO84529.1"/>
    <property type="molecule type" value="Genomic_DNA"/>
</dbReference>
<dbReference type="InterPro" id="IPR001763">
    <property type="entry name" value="Rhodanese-like_dom"/>
</dbReference>